<sequence>MGGLPNNTETNPKALVKAITTKSDITTQDPIMKPVAHQESSKSHEGDQSKKPKKKGEDNNMEVPGDEKGNEETFDEKGGKQEREVDNNNMTIPVQENKCVDGYRDQKLKELAQIKPVHKTKCGDGNLATN</sequence>
<evidence type="ECO:0000313" key="2">
    <source>
        <dbReference type="Proteomes" id="UP001056120"/>
    </source>
</evidence>
<reference evidence="1 2" key="2">
    <citation type="journal article" date="2022" name="Mol. Ecol. Resour.">
        <title>The genomes of chicory, endive, great burdock and yacon provide insights into Asteraceae paleo-polyploidization history and plant inulin production.</title>
        <authorList>
            <person name="Fan W."/>
            <person name="Wang S."/>
            <person name="Wang H."/>
            <person name="Wang A."/>
            <person name="Jiang F."/>
            <person name="Liu H."/>
            <person name="Zhao H."/>
            <person name="Xu D."/>
            <person name="Zhang Y."/>
        </authorList>
    </citation>
    <scope>NUCLEOTIDE SEQUENCE [LARGE SCALE GENOMIC DNA]</scope>
    <source>
        <strain evidence="2">cv. Yunnan</strain>
        <tissue evidence="1">Leaves</tissue>
    </source>
</reference>
<comment type="caution">
    <text evidence="1">The sequence shown here is derived from an EMBL/GenBank/DDBJ whole genome shotgun (WGS) entry which is preliminary data.</text>
</comment>
<protein>
    <submittedName>
        <fullName evidence="1">Uncharacterized protein</fullName>
    </submittedName>
</protein>
<accession>A0ACB9FW60</accession>
<organism evidence="1 2">
    <name type="scientific">Smallanthus sonchifolius</name>
    <dbReference type="NCBI Taxonomy" id="185202"/>
    <lineage>
        <taxon>Eukaryota</taxon>
        <taxon>Viridiplantae</taxon>
        <taxon>Streptophyta</taxon>
        <taxon>Embryophyta</taxon>
        <taxon>Tracheophyta</taxon>
        <taxon>Spermatophyta</taxon>
        <taxon>Magnoliopsida</taxon>
        <taxon>eudicotyledons</taxon>
        <taxon>Gunneridae</taxon>
        <taxon>Pentapetalae</taxon>
        <taxon>asterids</taxon>
        <taxon>campanulids</taxon>
        <taxon>Asterales</taxon>
        <taxon>Asteraceae</taxon>
        <taxon>Asteroideae</taxon>
        <taxon>Heliantheae alliance</taxon>
        <taxon>Millerieae</taxon>
        <taxon>Smallanthus</taxon>
    </lineage>
</organism>
<dbReference type="Proteomes" id="UP001056120">
    <property type="component" value="Linkage Group LG16"/>
</dbReference>
<name>A0ACB9FW60_9ASTR</name>
<reference evidence="2" key="1">
    <citation type="journal article" date="2022" name="Mol. Ecol. Resour.">
        <title>The genomes of chicory, endive, great burdock and yacon provide insights into Asteraceae palaeo-polyploidization history and plant inulin production.</title>
        <authorList>
            <person name="Fan W."/>
            <person name="Wang S."/>
            <person name="Wang H."/>
            <person name="Wang A."/>
            <person name="Jiang F."/>
            <person name="Liu H."/>
            <person name="Zhao H."/>
            <person name="Xu D."/>
            <person name="Zhang Y."/>
        </authorList>
    </citation>
    <scope>NUCLEOTIDE SEQUENCE [LARGE SCALE GENOMIC DNA]</scope>
    <source>
        <strain evidence="2">cv. Yunnan</strain>
    </source>
</reference>
<evidence type="ECO:0000313" key="1">
    <source>
        <dbReference type="EMBL" id="KAI3774807.1"/>
    </source>
</evidence>
<keyword evidence="2" id="KW-1185">Reference proteome</keyword>
<gene>
    <name evidence="1" type="ORF">L1987_49369</name>
</gene>
<proteinExistence type="predicted"/>
<dbReference type="EMBL" id="CM042033">
    <property type="protein sequence ID" value="KAI3774807.1"/>
    <property type="molecule type" value="Genomic_DNA"/>
</dbReference>